<dbReference type="Pfam" id="PF07678">
    <property type="entry name" value="TED_complement"/>
    <property type="match status" value="2"/>
</dbReference>
<dbReference type="Pfam" id="PF00207">
    <property type="entry name" value="A2M"/>
    <property type="match status" value="1"/>
</dbReference>
<keyword evidence="4" id="KW-0722">Serine protease inhibitor</keyword>
<dbReference type="WBParaSite" id="SBAD_0000224001-mRNA-1">
    <property type="protein sequence ID" value="SBAD_0000224001-mRNA-1"/>
    <property type="gene ID" value="SBAD_0000224001"/>
</dbReference>
<dbReference type="SMART" id="SM01360">
    <property type="entry name" value="A2M"/>
    <property type="match status" value="1"/>
</dbReference>
<evidence type="ECO:0000256" key="2">
    <source>
        <dbReference type="ARBA" id="ARBA00022690"/>
    </source>
</evidence>
<dbReference type="InterPro" id="IPR014756">
    <property type="entry name" value="Ig_E-set"/>
</dbReference>
<evidence type="ECO:0000256" key="6">
    <source>
        <dbReference type="ARBA" id="ARBA00023157"/>
    </source>
</evidence>
<dbReference type="Pfam" id="PF17791">
    <property type="entry name" value="MG3"/>
    <property type="match status" value="1"/>
</dbReference>
<dbReference type="SUPFAM" id="SSF49410">
    <property type="entry name" value="Alpha-macroglobulin receptor domain"/>
    <property type="match status" value="1"/>
</dbReference>
<dbReference type="InterPro" id="IPR008930">
    <property type="entry name" value="Terpenoid_cyclase/PrenylTrfase"/>
</dbReference>
<dbReference type="SMART" id="SM01419">
    <property type="entry name" value="Thiol-ester_cl"/>
    <property type="match status" value="1"/>
</dbReference>
<comment type="similarity">
    <text evidence="1">Belongs to the protease inhibitor I39 (alpha-2-macroglobulin) family.</text>
</comment>
<dbReference type="OrthoDB" id="9998011at2759"/>
<reference evidence="11" key="1">
    <citation type="submission" date="2016-06" db="UniProtKB">
        <authorList>
            <consortium name="WormBaseParasite"/>
        </authorList>
    </citation>
    <scope>IDENTIFICATION</scope>
</reference>
<dbReference type="Pfam" id="PF07703">
    <property type="entry name" value="A2M_BRD"/>
    <property type="match status" value="1"/>
</dbReference>
<dbReference type="Gene3D" id="2.60.40.690">
    <property type="entry name" value="Alpha-macroglobulin, receptor-binding domain"/>
    <property type="match status" value="1"/>
</dbReference>
<evidence type="ECO:0000259" key="8">
    <source>
        <dbReference type="SMART" id="SM01360"/>
    </source>
</evidence>
<evidence type="ECO:0000313" key="9">
    <source>
        <dbReference type="EMBL" id="VDO96673.1"/>
    </source>
</evidence>
<feature type="domain" description="Alpha-2-macroglobulin" evidence="8">
    <location>
        <begin position="443"/>
        <end position="534"/>
    </location>
</feature>
<accession>A0A183IEU3</accession>
<protein>
    <submittedName>
        <fullName evidence="11">A2M domain-containing protein</fullName>
    </submittedName>
</protein>
<dbReference type="InterPro" id="IPR036595">
    <property type="entry name" value="A-macroglobulin_rcpt-bd_sf"/>
</dbReference>
<dbReference type="Proteomes" id="UP000270296">
    <property type="component" value="Unassembled WGS sequence"/>
</dbReference>
<dbReference type="InterPro" id="IPR019742">
    <property type="entry name" value="MacrogloblnA2_CS"/>
</dbReference>
<evidence type="ECO:0000256" key="1">
    <source>
        <dbReference type="ARBA" id="ARBA00010952"/>
    </source>
</evidence>
<dbReference type="InterPro" id="IPR011625">
    <property type="entry name" value="A2M_N_BRD"/>
</dbReference>
<keyword evidence="2" id="KW-0646">Protease inhibitor</keyword>
<dbReference type="Gene3D" id="2.20.130.20">
    <property type="match status" value="1"/>
</dbReference>
<proteinExistence type="inferred from homology"/>
<keyword evidence="3" id="KW-0732">Signal</keyword>
<evidence type="ECO:0000256" key="5">
    <source>
        <dbReference type="ARBA" id="ARBA00022966"/>
    </source>
</evidence>
<evidence type="ECO:0000259" key="7">
    <source>
        <dbReference type="SMART" id="SM01359"/>
    </source>
</evidence>
<reference evidence="9 10" key="2">
    <citation type="submission" date="2018-11" db="EMBL/GenBank/DDBJ databases">
        <authorList>
            <consortium name="Pathogen Informatics"/>
        </authorList>
    </citation>
    <scope>NUCLEOTIDE SEQUENCE [LARGE SCALE GENOMIC DNA]</scope>
</reference>
<dbReference type="InterPro" id="IPR047565">
    <property type="entry name" value="Alpha-macroglob_thiol-ester_cl"/>
</dbReference>
<dbReference type="PANTHER" id="PTHR11412">
    <property type="entry name" value="MACROGLOBULIN / COMPLEMENT"/>
    <property type="match status" value="1"/>
</dbReference>
<dbReference type="Gene3D" id="2.60.120.1540">
    <property type="match status" value="1"/>
</dbReference>
<evidence type="ECO:0000256" key="4">
    <source>
        <dbReference type="ARBA" id="ARBA00022900"/>
    </source>
</evidence>
<dbReference type="GO" id="GO:0005615">
    <property type="term" value="C:extracellular space"/>
    <property type="evidence" value="ECO:0007669"/>
    <property type="project" value="InterPro"/>
</dbReference>
<organism evidence="11">
    <name type="scientific">Soboliphyme baturini</name>
    <dbReference type="NCBI Taxonomy" id="241478"/>
    <lineage>
        <taxon>Eukaryota</taxon>
        <taxon>Metazoa</taxon>
        <taxon>Ecdysozoa</taxon>
        <taxon>Nematoda</taxon>
        <taxon>Enoplea</taxon>
        <taxon>Dorylaimia</taxon>
        <taxon>Dioctophymatida</taxon>
        <taxon>Dioctophymatoidea</taxon>
        <taxon>Soboliphymatidae</taxon>
        <taxon>Soboliphyme</taxon>
    </lineage>
</organism>
<dbReference type="PANTHER" id="PTHR11412:SF136">
    <property type="entry name" value="CD109 ANTIGEN"/>
    <property type="match status" value="1"/>
</dbReference>
<name>A0A183IEU3_9BILA</name>
<dbReference type="InterPro" id="IPR001599">
    <property type="entry name" value="Macroglobln_a2"/>
</dbReference>
<dbReference type="Gene3D" id="1.50.10.20">
    <property type="match status" value="1"/>
</dbReference>
<keyword evidence="10" id="KW-1185">Reference proteome</keyword>
<gene>
    <name evidence="9" type="ORF">SBAD_LOCUS2137</name>
</gene>
<dbReference type="PROSITE" id="PS00477">
    <property type="entry name" value="ALPHA_2_MACROGLOBULIN"/>
    <property type="match status" value="1"/>
</dbReference>
<dbReference type="Gene3D" id="2.60.40.10">
    <property type="entry name" value="Immunoglobulins"/>
    <property type="match status" value="1"/>
</dbReference>
<dbReference type="InterPro" id="IPR011626">
    <property type="entry name" value="Alpha-macroglobulin_TED"/>
</dbReference>
<dbReference type="SMART" id="SM01359">
    <property type="entry name" value="A2M_N_2"/>
    <property type="match status" value="1"/>
</dbReference>
<evidence type="ECO:0000313" key="10">
    <source>
        <dbReference type="Proteomes" id="UP000270296"/>
    </source>
</evidence>
<keyword evidence="5" id="KW-0882">Thioester bond</keyword>
<evidence type="ECO:0000256" key="3">
    <source>
        <dbReference type="ARBA" id="ARBA00022729"/>
    </source>
</evidence>
<dbReference type="AlphaFoldDB" id="A0A183IEU3"/>
<dbReference type="EMBL" id="UZAM01007100">
    <property type="protein sequence ID" value="VDO96673.1"/>
    <property type="molecule type" value="Genomic_DNA"/>
</dbReference>
<dbReference type="InterPro" id="IPR041555">
    <property type="entry name" value="MG3"/>
</dbReference>
<evidence type="ECO:0000313" key="11">
    <source>
        <dbReference type="WBParaSite" id="SBAD_0000224001-mRNA-1"/>
    </source>
</evidence>
<feature type="domain" description="Alpha-2-macroglobulin bait region" evidence="7">
    <location>
        <begin position="205"/>
        <end position="352"/>
    </location>
</feature>
<dbReference type="SUPFAM" id="SSF81296">
    <property type="entry name" value="E set domains"/>
    <property type="match status" value="1"/>
</dbReference>
<keyword evidence="6" id="KW-1015">Disulfide bond</keyword>
<sequence length="1108" mass="123502">MRVIVVKPDLKPFNGEADITITVSKQKIFYSFSSQSSALVRYVLMLPCNLINHTRFLNLPLDHANFTALLSLLVLPKFEVKVVAPPYTTVNDDIAVLVSAKYTYGKGVRGTAAIIAKYPWPYFGSTDIKSIEQNKAVSSGGRISLLNDVGDVYFHFSNKALRSNGLINDYGYNQIKFIATVKEELTDLTRNGTAEITVYKHAAKLFITKLADLFSPGLNYSFLTYNIVKKSFCRCHSFDLRMNDRLLQVISRGFIVWNGMADCVDRRAQFSFSVTHEMAPSARLLVYAIRPENNEVMAASRDIKVNGIFENNVEITVDPEKGEPNTDASFRVSASPASVVGLLAVDQSVLLLKSGNDITVDKVTDFLKIFTHFAFGAFSAAYQRAYAGFVRPLAMTGGMLAKEATTTIDMEAVPNMVEEDAPMVAQPAQAGSPPHVRVHFPETWIWTDFKTSANGKAQYTAVIPDTITSWIASAFAINENQGLGVSPNTAKLEVFRPFFVRLNLPYSVKRGESMALQVLVFNYMDKQETVTLTLEHNANSGFEFVQKTSKKGTKDKTSLNIRTINVPGKGGSAAVYFPIRPTKIGTIDLKVKAQATSAADAVQMPLIVEAEGYPVFANTPVIIDLRTKKSFNFKSSLQILGSVIKGSEKADVSVIGDIMGPIFNNIDNLIQMPYGCGEQNMINFVPDIIVMQYLNVTNRLKPEIRAKLLKYMESGYQRELNYQRDDNSYSVFGKSDPRGSTWLTAFVVRSFKQAAPYVHVDSDKLKASIRYLLKQQKENGAFEESGQVHHIGLQGGSGQSGVPLTAFVMMAMLENEVYIHFVSSCHLKLRIIADLRLKVRNSKRDAAFHMLEKLATDKGMKSFHTRQNKEEVCYFWHRPSDIEATAYALLTYVLRNDSASAFPIVRYLVSQQNAHGGFASTQDTVVALMAFAAYAAKTYTSDIDMKVVIRNGDQKFTLDVTPENSIVLQSAELNGLEEPIEVNAYGHGVAFAQISWHYNVKTSDDQKPFVCEQRVYQSSASEILLALCCNYNMEGKSNMAVLELDLNQLTAENVLQRVETEKGNTHANLYFKSVRKTLIERFQESGCQKADVLRHWTAFDEISPFQTR</sequence>
<dbReference type="Gene3D" id="2.60.40.1940">
    <property type="match status" value="1"/>
</dbReference>
<dbReference type="GO" id="GO:0004867">
    <property type="term" value="F:serine-type endopeptidase inhibitor activity"/>
    <property type="evidence" value="ECO:0007669"/>
    <property type="project" value="UniProtKB-KW"/>
</dbReference>
<dbReference type="InterPro" id="IPR050473">
    <property type="entry name" value="A2M/Complement_sys"/>
</dbReference>
<dbReference type="Gene3D" id="6.20.50.160">
    <property type="match status" value="1"/>
</dbReference>
<dbReference type="InterPro" id="IPR013783">
    <property type="entry name" value="Ig-like_fold"/>
</dbReference>
<dbReference type="SUPFAM" id="SSF48239">
    <property type="entry name" value="Terpenoid cyclases/Protein prenyltransferases"/>
    <property type="match status" value="1"/>
</dbReference>
<dbReference type="Gene3D" id="2.60.40.1930">
    <property type="match status" value="1"/>
</dbReference>